<dbReference type="InterPro" id="IPR018720">
    <property type="entry name" value="DUF2249"/>
</dbReference>
<name>A0A011THA5_BRUAN</name>
<proteinExistence type="predicted"/>
<feature type="domain" description="DUF2249" evidence="1">
    <location>
        <begin position="107"/>
        <end position="172"/>
    </location>
</feature>
<feature type="domain" description="DUF2249" evidence="1">
    <location>
        <begin position="12"/>
        <end position="79"/>
    </location>
</feature>
<dbReference type="Pfam" id="PF10006">
    <property type="entry name" value="DUF2249"/>
    <property type="match status" value="2"/>
</dbReference>
<dbReference type="CDD" id="cd00291">
    <property type="entry name" value="SirA_YedF_YeeD"/>
    <property type="match status" value="1"/>
</dbReference>
<organism evidence="2 3">
    <name type="scientific">Brucella anthropi</name>
    <name type="common">Ochrobactrum anthropi</name>
    <dbReference type="NCBI Taxonomy" id="529"/>
    <lineage>
        <taxon>Bacteria</taxon>
        <taxon>Pseudomonadati</taxon>
        <taxon>Pseudomonadota</taxon>
        <taxon>Alphaproteobacteria</taxon>
        <taxon>Hyphomicrobiales</taxon>
        <taxon>Brucellaceae</taxon>
        <taxon>Brucella/Ochrobactrum group</taxon>
        <taxon>Brucella</taxon>
    </lineage>
</organism>
<dbReference type="InterPro" id="IPR036868">
    <property type="entry name" value="TusA-like_sf"/>
</dbReference>
<protein>
    <submittedName>
        <fullName evidence="2">DUF2249 domain-containing protein</fullName>
    </submittedName>
</protein>
<dbReference type="SUPFAM" id="SSF64307">
    <property type="entry name" value="SirA-like"/>
    <property type="match status" value="1"/>
</dbReference>
<dbReference type="Proteomes" id="UP000441102">
    <property type="component" value="Unassembled WGS sequence"/>
</dbReference>
<evidence type="ECO:0000259" key="1">
    <source>
        <dbReference type="Pfam" id="PF10006"/>
    </source>
</evidence>
<dbReference type="RefSeq" id="WP_036588195.1">
    <property type="nucleotide sequence ID" value="NZ_JACGXF010000005.1"/>
</dbReference>
<accession>A0A011THA5</accession>
<sequence>MTLSVQDITHHVLDVRPLIKGGVEPFNAIMEAVDSLLPGQSLLLIAPFKPAPLFSVMERKGFSAKAEPLEDGDWQVLFSPAMDAAPELRFSDNVGSPDVWPEPSRYLDCSDMQPPEPMVRILAEVEEMPAGAVLFALLHREPLFLFPELENRGHEWVGNFDETGTAYRIMIRVGDAR</sequence>
<comment type="caution">
    <text evidence="2">The sequence shown here is derived from an EMBL/GenBank/DDBJ whole genome shotgun (WGS) entry which is preliminary data.</text>
</comment>
<evidence type="ECO:0000313" key="3">
    <source>
        <dbReference type="Proteomes" id="UP000441102"/>
    </source>
</evidence>
<gene>
    <name evidence="2" type="ORF">F9L06_15550</name>
</gene>
<reference evidence="2 3" key="1">
    <citation type="submission" date="2019-09" db="EMBL/GenBank/DDBJ databases">
        <title>Taxonomic organization of the family Brucellaceae based on a phylogenomic approach.</title>
        <authorList>
            <person name="Leclercq S."/>
            <person name="Cloeckaert A."/>
            <person name="Zygmunt M.S."/>
        </authorList>
    </citation>
    <scope>NUCLEOTIDE SEQUENCE [LARGE SCALE GENOMIC DNA]</scope>
    <source>
        <strain evidence="2 3">CCUG 34461</strain>
    </source>
</reference>
<dbReference type="EMBL" id="WBWX01000005">
    <property type="protein sequence ID" value="KAB2796174.1"/>
    <property type="molecule type" value="Genomic_DNA"/>
</dbReference>
<evidence type="ECO:0000313" key="2">
    <source>
        <dbReference type="EMBL" id="KAB2796174.1"/>
    </source>
</evidence>
<dbReference type="AlphaFoldDB" id="A0A011THA5"/>